<accession>A0A0A1F663</accession>
<sequence length="40" mass="4199">MRRGRNETADAGPLRALASGAGEAFGVLGHGMNKLFQPPF</sequence>
<organism evidence="1 2">
    <name type="scientific">Collimonas arenae</name>
    <dbReference type="NCBI Taxonomy" id="279058"/>
    <lineage>
        <taxon>Bacteria</taxon>
        <taxon>Pseudomonadati</taxon>
        <taxon>Pseudomonadota</taxon>
        <taxon>Betaproteobacteria</taxon>
        <taxon>Burkholderiales</taxon>
        <taxon>Oxalobacteraceae</taxon>
        <taxon>Collimonas</taxon>
    </lineage>
</organism>
<protein>
    <submittedName>
        <fullName evidence="1">Uncharacterized protein</fullName>
    </submittedName>
</protein>
<evidence type="ECO:0000313" key="1">
    <source>
        <dbReference type="EMBL" id="AIY39255.1"/>
    </source>
</evidence>
<evidence type="ECO:0000313" key="2">
    <source>
        <dbReference type="Proteomes" id="UP000030302"/>
    </source>
</evidence>
<gene>
    <name evidence="1" type="ORF">LT85_0095</name>
</gene>
<dbReference type="EMBL" id="CP009962">
    <property type="protein sequence ID" value="AIY39255.1"/>
    <property type="molecule type" value="Genomic_DNA"/>
</dbReference>
<dbReference type="KEGG" id="care:LT85_0095"/>
<dbReference type="HOGENOM" id="CLU_3287839_0_0_4"/>
<dbReference type="Proteomes" id="UP000030302">
    <property type="component" value="Chromosome"/>
</dbReference>
<name>A0A0A1F663_9BURK</name>
<dbReference type="AlphaFoldDB" id="A0A0A1F663"/>
<reference evidence="2" key="1">
    <citation type="journal article" date="2014" name="Soil Biol. Biochem.">
        <title>Structure and function of bacterial communities in ageing soils: Insights from the Mendocino ecological staircase.</title>
        <authorList>
            <person name="Uroz S."/>
            <person name="Tech J.J."/>
            <person name="Sawaya N.A."/>
            <person name="Frey-Klett P."/>
            <person name="Leveau J.H.J."/>
        </authorList>
    </citation>
    <scope>NUCLEOTIDE SEQUENCE [LARGE SCALE GENOMIC DNA]</scope>
    <source>
        <strain evidence="2">Cal35</strain>
    </source>
</reference>
<proteinExistence type="predicted"/>
<keyword evidence="2" id="KW-1185">Reference proteome</keyword>